<organism evidence="2 3">
    <name type="scientific">Alkalibaculum sporogenes</name>
    <dbReference type="NCBI Taxonomy" id="2655001"/>
    <lineage>
        <taxon>Bacteria</taxon>
        <taxon>Bacillati</taxon>
        <taxon>Bacillota</taxon>
        <taxon>Clostridia</taxon>
        <taxon>Eubacteriales</taxon>
        <taxon>Eubacteriaceae</taxon>
        <taxon>Alkalibaculum</taxon>
    </lineage>
</organism>
<evidence type="ECO:0000313" key="3">
    <source>
        <dbReference type="Proteomes" id="UP000440004"/>
    </source>
</evidence>
<proteinExistence type="predicted"/>
<evidence type="ECO:0000256" key="1">
    <source>
        <dbReference type="SAM" id="Phobius"/>
    </source>
</evidence>
<feature type="transmembrane region" description="Helical" evidence="1">
    <location>
        <begin position="196"/>
        <end position="216"/>
    </location>
</feature>
<keyword evidence="1" id="KW-0472">Membrane</keyword>
<dbReference type="AlphaFoldDB" id="A0A6A7KBR2"/>
<keyword evidence="3" id="KW-1185">Reference proteome</keyword>
<evidence type="ECO:0008006" key="4">
    <source>
        <dbReference type="Google" id="ProtNLM"/>
    </source>
</evidence>
<gene>
    <name evidence="2" type="ORF">GC105_13795</name>
</gene>
<reference evidence="2 3" key="1">
    <citation type="submission" date="2019-10" db="EMBL/GenBank/DDBJ databases">
        <title>Alkalibaculum tamaniensis sp.nov., a new alkaliphilic acetogen, isolated on methoxylated aromatics from a mud volcano.</title>
        <authorList>
            <person name="Khomyakova M.A."/>
            <person name="Merkel A.Y."/>
            <person name="Bonch-Osmolovskaya E.A."/>
            <person name="Slobodkin A.I."/>
        </authorList>
    </citation>
    <scope>NUCLEOTIDE SEQUENCE [LARGE SCALE GENOMIC DNA]</scope>
    <source>
        <strain evidence="2 3">M08DMB</strain>
    </source>
</reference>
<dbReference type="PANTHER" id="PTHR41307">
    <property type="entry name" value="MEMBRANE PROTEIN-RELATED"/>
    <property type="match status" value="1"/>
</dbReference>
<comment type="caution">
    <text evidence="2">The sequence shown here is derived from an EMBL/GenBank/DDBJ whole genome shotgun (WGS) entry which is preliminary data.</text>
</comment>
<protein>
    <recommendedName>
        <fullName evidence="4">DUF1129 family protein</fullName>
    </recommendedName>
</protein>
<keyword evidence="1" id="KW-1133">Transmembrane helix</keyword>
<keyword evidence="1" id="KW-0812">Transmembrane</keyword>
<dbReference type="EMBL" id="WHNX01000029">
    <property type="protein sequence ID" value="MPW26854.1"/>
    <property type="molecule type" value="Genomic_DNA"/>
</dbReference>
<dbReference type="SUPFAM" id="SSF158560">
    <property type="entry name" value="BH3980-like"/>
    <property type="match status" value="1"/>
</dbReference>
<dbReference type="RefSeq" id="WP_152805918.1">
    <property type="nucleotide sequence ID" value="NZ_WHNX01000029.1"/>
</dbReference>
<dbReference type="PANTHER" id="PTHR41307:SF1">
    <property type="entry name" value="MEMBRANE PROTEIN"/>
    <property type="match status" value="1"/>
</dbReference>
<feature type="transmembrane region" description="Helical" evidence="1">
    <location>
        <begin position="93"/>
        <end position="117"/>
    </location>
</feature>
<dbReference type="Proteomes" id="UP000440004">
    <property type="component" value="Unassembled WGS sequence"/>
</dbReference>
<feature type="transmembrane region" description="Helical" evidence="1">
    <location>
        <begin position="173"/>
        <end position="190"/>
    </location>
</feature>
<name>A0A6A7KBR2_9FIRM</name>
<evidence type="ECO:0000313" key="2">
    <source>
        <dbReference type="EMBL" id="MPW26854.1"/>
    </source>
</evidence>
<feature type="transmembrane region" description="Helical" evidence="1">
    <location>
        <begin position="129"/>
        <end position="153"/>
    </location>
</feature>
<accession>A0A6A7KBR2</accession>
<sequence length="221" mass="25181">MNKLTKEILKKNNNREEFISEENQEIYTNMVVYLRGSDLTEYNQEIVREDLIELILDGQQRGDNIQKVMGGKYKEICDEVIDAMPKKTKKDKIVEVIGTSLNSLWILGVIAVIKNLAVSLISKTFEFNFIMSIGDIITTILIIILSNAVVWFISRTALNEKQTNKKVSFLKTWVVLLVVFAAIILPSIYFDTTALNIPLIIAVISVLLLFFTSKIINSRVY</sequence>
<dbReference type="Gene3D" id="1.10.1900.10">
    <property type="entry name" value="c-terminal domain of poly(a) binding protein"/>
    <property type="match status" value="1"/>
</dbReference>